<dbReference type="SUPFAM" id="SSF51735">
    <property type="entry name" value="NAD(P)-binding Rossmann-fold domains"/>
    <property type="match status" value="1"/>
</dbReference>
<protein>
    <recommendedName>
        <fullName evidence="6">Dehydrogenase/reductase SDR family member 11</fullName>
    </recommendedName>
</protein>
<keyword evidence="2" id="KW-0560">Oxidoreductase</keyword>
<evidence type="ECO:0008006" key="6">
    <source>
        <dbReference type="Google" id="ProtNLM"/>
    </source>
</evidence>
<dbReference type="PROSITE" id="PS00061">
    <property type="entry name" value="ADH_SHORT"/>
    <property type="match status" value="1"/>
</dbReference>
<dbReference type="PANTHER" id="PTHR43115">
    <property type="entry name" value="DEHYDROGENASE/REDUCTASE SDR FAMILY MEMBER 11"/>
    <property type="match status" value="1"/>
</dbReference>
<name>A0ABP0GUJ1_CLALP</name>
<evidence type="ECO:0000256" key="3">
    <source>
        <dbReference type="RuleBase" id="RU000363"/>
    </source>
</evidence>
<comment type="similarity">
    <text evidence="1 3">Belongs to the short-chain dehydrogenases/reductases (SDR) family.</text>
</comment>
<dbReference type="PRINTS" id="PR00081">
    <property type="entry name" value="GDHRDH"/>
</dbReference>
<reference evidence="4 5" key="1">
    <citation type="submission" date="2024-02" db="EMBL/GenBank/DDBJ databases">
        <authorList>
            <person name="Daric V."/>
            <person name="Darras S."/>
        </authorList>
    </citation>
    <scope>NUCLEOTIDE SEQUENCE [LARGE SCALE GENOMIC DNA]</scope>
</reference>
<dbReference type="Gene3D" id="3.40.50.720">
    <property type="entry name" value="NAD(P)-binding Rossmann-like Domain"/>
    <property type="match status" value="1"/>
</dbReference>
<organism evidence="4 5">
    <name type="scientific">Clavelina lepadiformis</name>
    <name type="common">Light-bulb sea squirt</name>
    <name type="synonym">Ascidia lepadiformis</name>
    <dbReference type="NCBI Taxonomy" id="159417"/>
    <lineage>
        <taxon>Eukaryota</taxon>
        <taxon>Metazoa</taxon>
        <taxon>Chordata</taxon>
        <taxon>Tunicata</taxon>
        <taxon>Ascidiacea</taxon>
        <taxon>Aplousobranchia</taxon>
        <taxon>Clavelinidae</taxon>
        <taxon>Clavelina</taxon>
    </lineage>
</organism>
<evidence type="ECO:0000313" key="5">
    <source>
        <dbReference type="Proteomes" id="UP001642483"/>
    </source>
</evidence>
<proteinExistence type="inferred from homology"/>
<keyword evidence="5" id="KW-1185">Reference proteome</keyword>
<dbReference type="InterPro" id="IPR036291">
    <property type="entry name" value="NAD(P)-bd_dom_sf"/>
</dbReference>
<dbReference type="InterPro" id="IPR002347">
    <property type="entry name" value="SDR_fam"/>
</dbReference>
<evidence type="ECO:0000313" key="4">
    <source>
        <dbReference type="EMBL" id="CAK8694743.1"/>
    </source>
</evidence>
<evidence type="ECO:0000256" key="2">
    <source>
        <dbReference type="ARBA" id="ARBA00023002"/>
    </source>
</evidence>
<dbReference type="InterPro" id="IPR020904">
    <property type="entry name" value="Sc_DH/Rdtase_CS"/>
</dbReference>
<sequence length="259" mass="28233">MEQCANDTKVALVTGASSGIGAAIVRNFVKNGIKVVGCARNLDKLEDIAVDVNAKGPGEMFAKKCDLNHESQILEVFAFIKDKFGTINICVNNAGMSHHARLMSAKTEEWAEMLNVNVLALCIATREAIALMKSSGVEDGHIININSVSGHTVYRPFYSATKFAVTALTEGLRQDLREVQSRIRVTGISPGLVESKFAYRLNKDQPEKASKLYSSLKCLEPVDIANAVMFAVNSPPHMEVNNIIVRPTEQGNDIDAKVR</sequence>
<comment type="caution">
    <text evidence="4">The sequence shown here is derived from an EMBL/GenBank/DDBJ whole genome shotgun (WGS) entry which is preliminary data.</text>
</comment>
<evidence type="ECO:0000256" key="1">
    <source>
        <dbReference type="ARBA" id="ARBA00006484"/>
    </source>
</evidence>
<accession>A0ABP0GUJ1</accession>
<dbReference type="Proteomes" id="UP001642483">
    <property type="component" value="Unassembled WGS sequence"/>
</dbReference>
<dbReference type="EMBL" id="CAWYQH010000141">
    <property type="protein sequence ID" value="CAK8694743.1"/>
    <property type="molecule type" value="Genomic_DNA"/>
</dbReference>
<dbReference type="PRINTS" id="PR00080">
    <property type="entry name" value="SDRFAMILY"/>
</dbReference>
<dbReference type="PANTHER" id="PTHR43115:SF4">
    <property type="entry name" value="DEHYDROGENASE_REDUCTASE SDR FAMILY MEMBER 11"/>
    <property type="match status" value="1"/>
</dbReference>
<gene>
    <name evidence="4" type="ORF">CVLEPA_LOCUS28089</name>
</gene>
<dbReference type="Pfam" id="PF00106">
    <property type="entry name" value="adh_short"/>
    <property type="match status" value="1"/>
</dbReference>